<accession>A0A1V2TID2</accession>
<proteinExistence type="predicted"/>
<sequence length="153" mass="16499">MPMAASESIARQQLYRYFLDTLRMLPVELSLSVHNAAVPTAAFDVGTTLPCDDSDDGRTGPLYFDISYWLIGTTPASSDAVIDLVVGAWAALGWRTRTGRTTRPRSAFCRTPDYYGLAVQQSVDGHLSLSGSTPPFPPDTAGGAPLPRTIEHP</sequence>
<comment type="caution">
    <text evidence="2">The sequence shown here is derived from an EMBL/GenBank/DDBJ whole genome shotgun (WGS) entry which is preliminary data.</text>
</comment>
<dbReference type="STRING" id="1538463.B0T36_11885"/>
<evidence type="ECO:0000256" key="1">
    <source>
        <dbReference type="SAM" id="MobiDB-lite"/>
    </source>
</evidence>
<dbReference type="AlphaFoldDB" id="A0A1V2TID2"/>
<protein>
    <submittedName>
        <fullName evidence="2">Uncharacterized protein</fullName>
    </submittedName>
</protein>
<name>A0A1V2TID2_9NOCA</name>
<evidence type="ECO:0000313" key="2">
    <source>
        <dbReference type="EMBL" id="ONM49254.1"/>
    </source>
</evidence>
<reference evidence="2 3" key="1">
    <citation type="journal article" date="2016" name="Antonie Van Leeuwenhoek">
        <title>Nocardia donostiensis sp. nov., isolated from human respiratory specimens.</title>
        <authorList>
            <person name="Ercibengoa M."/>
            <person name="Bell M."/>
            <person name="Marimon J.M."/>
            <person name="Humrighouse B."/>
            <person name="Klenk H.P."/>
            <person name="Potter G."/>
            <person name="Perez-Trallero E."/>
        </authorList>
    </citation>
    <scope>NUCLEOTIDE SEQUENCE [LARGE SCALE GENOMIC DNA]</scope>
    <source>
        <strain evidence="2 3">X1655</strain>
    </source>
</reference>
<keyword evidence="3" id="KW-1185">Reference proteome</keyword>
<dbReference type="EMBL" id="MUMY01000005">
    <property type="protein sequence ID" value="ONM49254.1"/>
    <property type="molecule type" value="Genomic_DNA"/>
</dbReference>
<dbReference type="OrthoDB" id="4555854at2"/>
<dbReference type="RefSeq" id="WP_077115783.1">
    <property type="nucleotide sequence ID" value="NZ_LOKT01000007.1"/>
</dbReference>
<gene>
    <name evidence="2" type="ORF">B0T46_07625</name>
</gene>
<organism evidence="2 3">
    <name type="scientific">Nocardia donostiensis</name>
    <dbReference type="NCBI Taxonomy" id="1538463"/>
    <lineage>
        <taxon>Bacteria</taxon>
        <taxon>Bacillati</taxon>
        <taxon>Actinomycetota</taxon>
        <taxon>Actinomycetes</taxon>
        <taxon>Mycobacteriales</taxon>
        <taxon>Nocardiaceae</taxon>
        <taxon>Nocardia</taxon>
    </lineage>
</organism>
<feature type="region of interest" description="Disordered" evidence="1">
    <location>
        <begin position="128"/>
        <end position="153"/>
    </location>
</feature>
<dbReference type="Proteomes" id="UP000188836">
    <property type="component" value="Unassembled WGS sequence"/>
</dbReference>
<evidence type="ECO:0000313" key="3">
    <source>
        <dbReference type="Proteomes" id="UP000188836"/>
    </source>
</evidence>